<evidence type="ECO:0000313" key="2">
    <source>
        <dbReference type="Proteomes" id="UP000564806"/>
    </source>
</evidence>
<dbReference type="RefSeq" id="WP_175371044.1">
    <property type="nucleotide sequence ID" value="NZ_JABWCS010000201.1"/>
</dbReference>
<evidence type="ECO:0000313" key="1">
    <source>
        <dbReference type="EMBL" id="NUU60456.1"/>
    </source>
</evidence>
<organism evidence="1 2">
    <name type="scientific">Paenibacillus agri</name>
    <dbReference type="NCBI Taxonomy" id="2744309"/>
    <lineage>
        <taxon>Bacteria</taxon>
        <taxon>Bacillati</taxon>
        <taxon>Bacillota</taxon>
        <taxon>Bacilli</taxon>
        <taxon>Bacillales</taxon>
        <taxon>Paenibacillaceae</taxon>
        <taxon>Paenibacillus</taxon>
    </lineage>
</organism>
<dbReference type="EMBL" id="JABWCS010000201">
    <property type="protein sequence ID" value="NUU60456.1"/>
    <property type="molecule type" value="Genomic_DNA"/>
</dbReference>
<gene>
    <name evidence="1" type="ORF">HPT30_08885</name>
</gene>
<accession>A0A850EJA5</accession>
<dbReference type="Proteomes" id="UP000564806">
    <property type="component" value="Unassembled WGS sequence"/>
</dbReference>
<proteinExistence type="predicted"/>
<comment type="caution">
    <text evidence="1">The sequence shown here is derived from an EMBL/GenBank/DDBJ whole genome shotgun (WGS) entry which is preliminary data.</text>
</comment>
<reference evidence="1" key="1">
    <citation type="submission" date="2020-06" db="EMBL/GenBank/DDBJ databases">
        <title>Paenibacillus sp. nov., isolated from soil.</title>
        <authorList>
            <person name="Seo Y.L."/>
        </authorList>
    </citation>
    <scope>NUCLEOTIDE SEQUENCE [LARGE SCALE GENOMIC DNA]</scope>
    <source>
        <strain evidence="1">JW14</strain>
    </source>
</reference>
<dbReference type="AlphaFoldDB" id="A0A850EJA5"/>
<name>A0A850EJA5_9BACL</name>
<sequence length="85" mass="9664">MARNKELAWSELQLAGEDTLKSLHLLQIKSSNHVPLLKESAFRIQPVTERLLQYIHVIQGDSDSVSKLSAAEPRTAHKPTLFFRK</sequence>
<protein>
    <submittedName>
        <fullName evidence="1">Uncharacterized protein</fullName>
    </submittedName>
</protein>
<keyword evidence="2" id="KW-1185">Reference proteome</keyword>